<dbReference type="HAMAP" id="MF_02055">
    <property type="entry name" value="Recomb_XerA"/>
    <property type="match status" value="1"/>
</dbReference>
<evidence type="ECO:0000256" key="1">
    <source>
        <dbReference type="ARBA" id="ARBA00004496"/>
    </source>
</evidence>
<dbReference type="InterPro" id="IPR033686">
    <property type="entry name" value="XerA"/>
</dbReference>
<keyword evidence="7 9" id="KW-0233">DNA recombination</keyword>
<dbReference type="GO" id="GO:0005737">
    <property type="term" value="C:cytoplasm"/>
    <property type="evidence" value="ECO:0007669"/>
    <property type="project" value="UniProtKB-SubCell"/>
</dbReference>
<dbReference type="PROSITE" id="PS51900">
    <property type="entry name" value="CB"/>
    <property type="match status" value="1"/>
</dbReference>
<dbReference type="Proteomes" id="UP000002457">
    <property type="component" value="Chromosome"/>
</dbReference>
<name>B8GJF6_METPE</name>
<dbReference type="eggNOG" id="arCOG01241">
    <property type="taxonomic scope" value="Archaea"/>
</dbReference>
<dbReference type="GO" id="GO:0009037">
    <property type="term" value="F:tyrosine-based site-specific recombinase activity"/>
    <property type="evidence" value="ECO:0007669"/>
    <property type="project" value="UniProtKB-UniRule"/>
</dbReference>
<evidence type="ECO:0000256" key="6">
    <source>
        <dbReference type="ARBA" id="ARBA00023125"/>
    </source>
</evidence>
<feature type="active site" evidence="9">
    <location>
        <position position="231"/>
    </location>
</feature>
<evidence type="ECO:0000259" key="11">
    <source>
        <dbReference type="PROSITE" id="PS51900"/>
    </source>
</evidence>
<evidence type="ECO:0000313" key="12">
    <source>
        <dbReference type="EMBL" id="ACL16997.1"/>
    </source>
</evidence>
<evidence type="ECO:0000259" key="10">
    <source>
        <dbReference type="PROSITE" id="PS51898"/>
    </source>
</evidence>
<dbReference type="RefSeq" id="WP_012618316.1">
    <property type="nucleotide sequence ID" value="NC_011832.1"/>
</dbReference>
<evidence type="ECO:0000256" key="8">
    <source>
        <dbReference type="ARBA" id="ARBA00023306"/>
    </source>
</evidence>
<accession>B8GJF6</accession>
<feature type="active site" evidence="9">
    <location>
        <position position="149"/>
    </location>
</feature>
<feature type="active site" evidence="9">
    <location>
        <position position="257"/>
    </location>
</feature>
<dbReference type="Pfam" id="PF02899">
    <property type="entry name" value="Phage_int_SAM_1"/>
    <property type="match status" value="1"/>
</dbReference>
<dbReference type="GO" id="GO:0051301">
    <property type="term" value="P:cell division"/>
    <property type="evidence" value="ECO:0007669"/>
    <property type="project" value="UniProtKB-KW"/>
</dbReference>
<dbReference type="InterPro" id="IPR004107">
    <property type="entry name" value="Integrase_SAM-like_N"/>
</dbReference>
<dbReference type="Gene3D" id="1.10.150.130">
    <property type="match status" value="1"/>
</dbReference>
<dbReference type="InterPro" id="IPR044068">
    <property type="entry name" value="CB"/>
</dbReference>
<dbReference type="PANTHER" id="PTHR30349:SF77">
    <property type="entry name" value="TYROSINE RECOMBINASE XERC"/>
    <property type="match status" value="1"/>
</dbReference>
<evidence type="ECO:0000256" key="5">
    <source>
        <dbReference type="ARBA" id="ARBA00022908"/>
    </source>
</evidence>
<dbReference type="AlphaFoldDB" id="B8GJF6"/>
<evidence type="ECO:0000256" key="4">
    <source>
        <dbReference type="ARBA" id="ARBA00022829"/>
    </source>
</evidence>
<dbReference type="InterPro" id="IPR013762">
    <property type="entry name" value="Integrase-like_cat_sf"/>
</dbReference>
<keyword evidence="3" id="KW-0132">Cell division</keyword>
<dbReference type="EMBL" id="CP001338">
    <property type="protein sequence ID" value="ACL16997.1"/>
    <property type="molecule type" value="Genomic_DNA"/>
</dbReference>
<evidence type="ECO:0000256" key="2">
    <source>
        <dbReference type="ARBA" id="ARBA00022490"/>
    </source>
</evidence>
<comment type="subcellular location">
    <subcellularLocation>
        <location evidence="1 9">Cytoplasm</location>
    </subcellularLocation>
</comment>
<evidence type="ECO:0000256" key="9">
    <source>
        <dbReference type="HAMAP-Rule" id="MF_02055"/>
    </source>
</evidence>
<feature type="domain" description="Core-binding (CB)" evidence="11">
    <location>
        <begin position="4"/>
        <end position="93"/>
    </location>
</feature>
<evidence type="ECO:0000256" key="7">
    <source>
        <dbReference type="ARBA" id="ARBA00023172"/>
    </source>
</evidence>
<evidence type="ECO:0000256" key="3">
    <source>
        <dbReference type="ARBA" id="ARBA00022618"/>
    </source>
</evidence>
<sequence length="292" mass="33809">MDKSSFVEWIDRYHSYMQMRNYSEKTIQSYIRVVRLFGAYLIDRGATFDQVGGADDRRLITGYLSALSQEHGYSAKTLHRIISTLSSFYRFLYAQGAVAVNPVTGIDRPKIKRQELRYLKHRQVLKLIESMPSVRDQLVVRMIYATGVRVSELCGISIEHIDFDDLTIRIRGKGDKIRTVFIDEETCRLMEIYAGDRIFGPFFVGQQGHPLSPRTVQHLFEVYAPPGVTPHTIRHSYASELYKRSKNLRVVQENLGHSSIKTTEIYLHTDLDERQGVYRTYFPLSKQDDVNT</sequence>
<organism evidence="12 13">
    <name type="scientific">Methanosphaerula palustris (strain ATCC BAA-1556 / DSM 19958 / E1-9c)</name>
    <dbReference type="NCBI Taxonomy" id="521011"/>
    <lineage>
        <taxon>Archaea</taxon>
        <taxon>Methanobacteriati</taxon>
        <taxon>Methanobacteriota</taxon>
        <taxon>Stenosarchaea group</taxon>
        <taxon>Methanomicrobia</taxon>
        <taxon>Methanomicrobiales</taxon>
        <taxon>Methanoregulaceae</taxon>
        <taxon>Methanosphaerula</taxon>
    </lineage>
</organism>
<keyword evidence="13" id="KW-1185">Reference proteome</keyword>
<dbReference type="GO" id="GO:0003677">
    <property type="term" value="F:DNA binding"/>
    <property type="evidence" value="ECO:0007669"/>
    <property type="project" value="UniProtKB-UniRule"/>
</dbReference>
<dbReference type="Pfam" id="PF00589">
    <property type="entry name" value="Phage_integrase"/>
    <property type="match status" value="1"/>
</dbReference>
<dbReference type="InterPro" id="IPR002104">
    <property type="entry name" value="Integrase_catalytic"/>
</dbReference>
<dbReference type="InterPro" id="IPR011010">
    <property type="entry name" value="DNA_brk_join_enz"/>
</dbReference>
<proteinExistence type="inferred from homology"/>
<reference evidence="12 13" key="1">
    <citation type="journal article" date="2015" name="Genome Announc.">
        <title>Complete Genome Sequence of Methanosphaerula palustris E1-9CT, a Hydrogenotrophic Methanogen Isolated from a Minerotrophic Fen Peatland.</title>
        <authorList>
            <person name="Cadillo-Quiroz H."/>
            <person name="Browne P."/>
            <person name="Kyrpides N."/>
            <person name="Woyke T."/>
            <person name="Goodwin L."/>
            <person name="Detter C."/>
            <person name="Yavitt J.B."/>
            <person name="Zinder S.H."/>
        </authorList>
    </citation>
    <scope>NUCLEOTIDE SEQUENCE [LARGE SCALE GENOMIC DNA]</scope>
    <source>
        <strain evidence="13">ATCC BAA-1556 / DSM 19958 / E1-9c</strain>
    </source>
</reference>
<dbReference type="GO" id="GO:0007059">
    <property type="term" value="P:chromosome segregation"/>
    <property type="evidence" value="ECO:0007669"/>
    <property type="project" value="UniProtKB-KW"/>
</dbReference>
<gene>
    <name evidence="9" type="primary">xerA</name>
    <name evidence="12" type="ordered locus">Mpal_1689</name>
</gene>
<protein>
    <recommendedName>
        <fullName evidence="9">Tyrosine recombinase XerA</fullName>
    </recommendedName>
</protein>
<dbReference type="Gene3D" id="1.10.443.10">
    <property type="entry name" value="Intergrase catalytic core"/>
    <property type="match status" value="1"/>
</dbReference>
<keyword evidence="4" id="KW-0159">Chromosome partition</keyword>
<dbReference type="HOGENOM" id="CLU_027562_9_2_2"/>
<comment type="function">
    <text evidence="9">Site-specific tyrosine recombinase, which acts by catalyzing the cutting and rejoining of the recombining DNA molecules.</text>
</comment>
<feature type="active site" evidence="9">
    <location>
        <position position="234"/>
    </location>
</feature>
<dbReference type="SUPFAM" id="SSF56349">
    <property type="entry name" value="DNA breaking-rejoining enzymes"/>
    <property type="match status" value="1"/>
</dbReference>
<dbReference type="PANTHER" id="PTHR30349">
    <property type="entry name" value="PHAGE INTEGRASE-RELATED"/>
    <property type="match status" value="1"/>
</dbReference>
<dbReference type="STRING" id="521011.Mpal_1689"/>
<keyword evidence="6 9" id="KW-0238">DNA-binding</keyword>
<comment type="similarity">
    <text evidence="9">Belongs to the 'phage' integrase family. XerA subfamily.</text>
</comment>
<keyword evidence="2 9" id="KW-0963">Cytoplasm</keyword>
<keyword evidence="8" id="KW-0131">Cell cycle</keyword>
<dbReference type="GO" id="GO:0006313">
    <property type="term" value="P:DNA transposition"/>
    <property type="evidence" value="ECO:0007669"/>
    <property type="project" value="UniProtKB-UniRule"/>
</dbReference>
<dbReference type="GeneID" id="7271252"/>
<feature type="active site" evidence="9">
    <location>
        <position position="173"/>
    </location>
</feature>
<dbReference type="OrthoDB" id="142231at2157"/>
<dbReference type="KEGG" id="mpl:Mpal_1689"/>
<evidence type="ECO:0000313" key="13">
    <source>
        <dbReference type="Proteomes" id="UP000002457"/>
    </source>
</evidence>
<keyword evidence="5 9" id="KW-0229">DNA integration</keyword>
<feature type="domain" description="Tyr recombinase" evidence="10">
    <location>
        <begin position="114"/>
        <end position="279"/>
    </location>
</feature>
<dbReference type="InterPro" id="IPR010998">
    <property type="entry name" value="Integrase_recombinase_N"/>
</dbReference>
<dbReference type="InterPro" id="IPR050090">
    <property type="entry name" value="Tyrosine_recombinase_XerCD"/>
</dbReference>
<dbReference type="PROSITE" id="PS51898">
    <property type="entry name" value="TYR_RECOMBINASE"/>
    <property type="match status" value="1"/>
</dbReference>
<feature type="active site" description="O-(3'-phospho-DNA)-tyrosine intermediate" evidence="9">
    <location>
        <position position="266"/>
    </location>
</feature>
<dbReference type="NCBIfam" id="NF040815">
    <property type="entry name" value="recomb_XerA_Arch"/>
    <property type="match status" value="1"/>
</dbReference>